<dbReference type="AlphaFoldDB" id="A0A5K7YZX9"/>
<dbReference type="Proteomes" id="UP000427769">
    <property type="component" value="Chromosome"/>
</dbReference>
<protein>
    <submittedName>
        <fullName evidence="1">Uncharacterized protein</fullName>
    </submittedName>
</protein>
<dbReference type="KEGG" id="dwd:DSCW_26890"/>
<name>A0A5K7YZX9_9BACT</name>
<dbReference type="EMBL" id="AP021875">
    <property type="protein sequence ID" value="BBO75272.1"/>
    <property type="molecule type" value="Genomic_DNA"/>
</dbReference>
<gene>
    <name evidence="1" type="ORF">DSCW_26890</name>
</gene>
<evidence type="ECO:0000313" key="2">
    <source>
        <dbReference type="Proteomes" id="UP000427769"/>
    </source>
</evidence>
<evidence type="ECO:0000313" key="1">
    <source>
        <dbReference type="EMBL" id="BBO75272.1"/>
    </source>
</evidence>
<proteinExistence type="predicted"/>
<reference evidence="1 2" key="1">
    <citation type="submission" date="2019-11" db="EMBL/GenBank/DDBJ databases">
        <title>Comparative genomics of hydrocarbon-degrading Desulfosarcina strains.</title>
        <authorList>
            <person name="Watanabe M."/>
            <person name="Kojima H."/>
            <person name="Fukui M."/>
        </authorList>
    </citation>
    <scope>NUCLEOTIDE SEQUENCE [LARGE SCALE GENOMIC DNA]</scope>
    <source>
        <strain evidence="1 2">PP31</strain>
    </source>
</reference>
<organism evidence="1 2">
    <name type="scientific">Desulfosarcina widdelii</name>
    <dbReference type="NCBI Taxonomy" id="947919"/>
    <lineage>
        <taxon>Bacteria</taxon>
        <taxon>Pseudomonadati</taxon>
        <taxon>Thermodesulfobacteriota</taxon>
        <taxon>Desulfobacteria</taxon>
        <taxon>Desulfobacterales</taxon>
        <taxon>Desulfosarcinaceae</taxon>
        <taxon>Desulfosarcina</taxon>
    </lineage>
</organism>
<keyword evidence="2" id="KW-1185">Reference proteome</keyword>
<sequence length="101" mass="12007">MMDDFTEQDAPYILLLLLRSQAFGHHFCSRKPFFVLLYPFDLCEKLFCSIIQKDFFFIHSQDLCCGRKITVPVGAIRLSFEFHVRSIAWKRVNPMIPERIY</sequence>
<accession>A0A5K7YZX9</accession>